<accession>A0AAF0FQT6</accession>
<gene>
    <name evidence="9" type="ORF">L1994_09145</name>
</gene>
<feature type="transmembrane region" description="Helical" evidence="7">
    <location>
        <begin position="6"/>
        <end position="26"/>
    </location>
</feature>
<dbReference type="Pfam" id="PF12801">
    <property type="entry name" value="Fer4_5"/>
    <property type="match status" value="2"/>
</dbReference>
<keyword evidence="2" id="KW-0004">4Fe-4S</keyword>
<keyword evidence="7" id="KW-1133">Transmembrane helix</keyword>
<feature type="transmembrane region" description="Helical" evidence="7">
    <location>
        <begin position="75"/>
        <end position="96"/>
    </location>
</feature>
<dbReference type="GO" id="GO:0046872">
    <property type="term" value="F:metal ion binding"/>
    <property type="evidence" value="ECO:0007669"/>
    <property type="project" value="UniProtKB-KW"/>
</dbReference>
<feature type="transmembrane region" description="Helical" evidence="7">
    <location>
        <begin position="126"/>
        <end position="153"/>
    </location>
</feature>
<dbReference type="AlphaFoldDB" id="A0AAF0FQT6"/>
<dbReference type="InterPro" id="IPR017900">
    <property type="entry name" value="4Fe4S_Fe_S_CS"/>
</dbReference>
<feature type="transmembrane region" description="Helical" evidence="7">
    <location>
        <begin position="159"/>
        <end position="180"/>
    </location>
</feature>
<dbReference type="KEGG" id="manq:L1994_09145"/>
<dbReference type="PROSITE" id="PS51379">
    <property type="entry name" value="4FE4S_FER_2"/>
    <property type="match status" value="2"/>
</dbReference>
<dbReference type="EMBL" id="CP091092">
    <property type="protein sequence ID" value="WFN36301.1"/>
    <property type="molecule type" value="Genomic_DNA"/>
</dbReference>
<evidence type="ECO:0000256" key="1">
    <source>
        <dbReference type="ARBA" id="ARBA00022448"/>
    </source>
</evidence>
<evidence type="ECO:0000259" key="8">
    <source>
        <dbReference type="PROSITE" id="PS51379"/>
    </source>
</evidence>
<evidence type="ECO:0000256" key="3">
    <source>
        <dbReference type="ARBA" id="ARBA00022723"/>
    </source>
</evidence>
<evidence type="ECO:0000313" key="9">
    <source>
        <dbReference type="EMBL" id="WFN36301.1"/>
    </source>
</evidence>
<evidence type="ECO:0000256" key="5">
    <source>
        <dbReference type="ARBA" id="ARBA00023004"/>
    </source>
</evidence>
<keyword evidence="7" id="KW-0812">Transmembrane</keyword>
<reference evidence="9" key="1">
    <citation type="submission" date="2022-01" db="EMBL/GenBank/DDBJ databases">
        <title>Complete genome of Methanomicrobium antiquum DSM 21220.</title>
        <authorList>
            <person name="Chen S.-C."/>
            <person name="You Y.-T."/>
            <person name="Zhou Y.-Z."/>
            <person name="Lai M.-C."/>
        </authorList>
    </citation>
    <scope>NUCLEOTIDE SEQUENCE</scope>
    <source>
        <strain evidence="9">DSM 21220</strain>
    </source>
</reference>
<dbReference type="InterPro" id="IPR051684">
    <property type="entry name" value="Electron_Trans/Redox"/>
</dbReference>
<keyword evidence="6" id="KW-0411">Iron-sulfur</keyword>
<feature type="domain" description="4Fe-4S ferredoxin-type" evidence="8">
    <location>
        <begin position="201"/>
        <end position="224"/>
    </location>
</feature>
<dbReference type="GO" id="GO:0005886">
    <property type="term" value="C:plasma membrane"/>
    <property type="evidence" value="ECO:0007669"/>
    <property type="project" value="TreeGrafter"/>
</dbReference>
<dbReference type="InterPro" id="IPR017896">
    <property type="entry name" value="4Fe4S_Fe-S-bd"/>
</dbReference>
<evidence type="ECO:0000256" key="2">
    <source>
        <dbReference type="ARBA" id="ARBA00022485"/>
    </source>
</evidence>
<keyword evidence="3" id="KW-0479">Metal-binding</keyword>
<evidence type="ECO:0000256" key="6">
    <source>
        <dbReference type="ARBA" id="ARBA00023014"/>
    </source>
</evidence>
<organism evidence="9 10">
    <name type="scientific">Methanomicrobium antiquum</name>
    <dbReference type="NCBI Taxonomy" id="487686"/>
    <lineage>
        <taxon>Archaea</taxon>
        <taxon>Methanobacteriati</taxon>
        <taxon>Methanobacteriota</taxon>
        <taxon>Stenosarchaea group</taxon>
        <taxon>Methanomicrobia</taxon>
        <taxon>Methanomicrobiales</taxon>
        <taxon>Methanomicrobiaceae</taxon>
        <taxon>Methanomicrobium</taxon>
    </lineage>
</organism>
<evidence type="ECO:0000313" key="10">
    <source>
        <dbReference type="Proteomes" id="UP001218895"/>
    </source>
</evidence>
<sequence>MVIKFFSQTTGFIYCILALFVIIVLWKKGLMSRKIRSVFLFASVLSGFLFFSPVAPYQFQTVFLRNLSSHGSPAVFVVFGLLFIAIVSFVIGRIFCGNICPVGALQEIISAVPVKKRGKYLKKYYVFIRFFVFIAFLVLAVLFSISLIGILGIKDFFTLNMLSISFYVFLIFVILSFFIYRPFCRFICPYGLFLSLLAIKSRYKFRRTDLCIDCRKCETVCPVDEAKAGDNKSECYMCGRCVDVCPVKGALVYSSEFKKE</sequence>
<name>A0AAF0FQT6_9EURY</name>
<dbReference type="PANTHER" id="PTHR30176">
    <property type="entry name" value="FERREDOXIN-TYPE PROTEIN NAPH"/>
    <property type="match status" value="1"/>
</dbReference>
<keyword evidence="5" id="KW-0408">Iron</keyword>
<dbReference type="SUPFAM" id="SSF54862">
    <property type="entry name" value="4Fe-4S ferredoxins"/>
    <property type="match status" value="1"/>
</dbReference>
<evidence type="ECO:0000256" key="7">
    <source>
        <dbReference type="SAM" id="Phobius"/>
    </source>
</evidence>
<dbReference type="Proteomes" id="UP001218895">
    <property type="component" value="Chromosome"/>
</dbReference>
<dbReference type="PROSITE" id="PS00198">
    <property type="entry name" value="4FE4S_FER_1"/>
    <property type="match status" value="1"/>
</dbReference>
<dbReference type="GO" id="GO:0051539">
    <property type="term" value="F:4 iron, 4 sulfur cluster binding"/>
    <property type="evidence" value="ECO:0007669"/>
    <property type="project" value="UniProtKB-KW"/>
</dbReference>
<feature type="transmembrane region" description="Helical" evidence="7">
    <location>
        <begin position="38"/>
        <end position="55"/>
    </location>
</feature>
<evidence type="ECO:0000256" key="4">
    <source>
        <dbReference type="ARBA" id="ARBA00022982"/>
    </source>
</evidence>
<dbReference type="Gene3D" id="3.30.70.20">
    <property type="match status" value="1"/>
</dbReference>
<dbReference type="PANTHER" id="PTHR30176:SF3">
    <property type="entry name" value="FERREDOXIN-TYPE PROTEIN NAPH"/>
    <property type="match status" value="1"/>
</dbReference>
<keyword evidence="4" id="KW-0249">Electron transport</keyword>
<keyword evidence="1" id="KW-0813">Transport</keyword>
<dbReference type="GeneID" id="79950561"/>
<keyword evidence="7" id="KW-0472">Membrane</keyword>
<dbReference type="RefSeq" id="WP_278099138.1">
    <property type="nucleotide sequence ID" value="NZ_CP091092.1"/>
</dbReference>
<feature type="domain" description="4Fe-4S ferredoxin-type" evidence="8">
    <location>
        <begin position="226"/>
        <end position="256"/>
    </location>
</feature>
<keyword evidence="10" id="KW-1185">Reference proteome</keyword>
<protein>
    <submittedName>
        <fullName evidence="9">4Fe-4S binding protein</fullName>
    </submittedName>
</protein>
<dbReference type="GO" id="GO:0016491">
    <property type="term" value="F:oxidoreductase activity"/>
    <property type="evidence" value="ECO:0007669"/>
    <property type="project" value="UniProtKB-ARBA"/>
</dbReference>
<proteinExistence type="predicted"/>